<evidence type="ECO:0000313" key="2">
    <source>
        <dbReference type="EMBL" id="KAF8791536.1"/>
    </source>
</evidence>
<dbReference type="Proteomes" id="UP000807504">
    <property type="component" value="Unassembled WGS sequence"/>
</dbReference>
<organism evidence="2 3">
    <name type="scientific">Argiope bruennichi</name>
    <name type="common">Wasp spider</name>
    <name type="synonym">Aranea bruennichi</name>
    <dbReference type="NCBI Taxonomy" id="94029"/>
    <lineage>
        <taxon>Eukaryota</taxon>
        <taxon>Metazoa</taxon>
        <taxon>Ecdysozoa</taxon>
        <taxon>Arthropoda</taxon>
        <taxon>Chelicerata</taxon>
        <taxon>Arachnida</taxon>
        <taxon>Araneae</taxon>
        <taxon>Araneomorphae</taxon>
        <taxon>Entelegynae</taxon>
        <taxon>Araneoidea</taxon>
        <taxon>Araneidae</taxon>
        <taxon>Argiope</taxon>
    </lineage>
</organism>
<feature type="compositionally biased region" description="Polar residues" evidence="1">
    <location>
        <begin position="48"/>
        <end position="62"/>
    </location>
</feature>
<accession>A0A8T0FKR3</accession>
<reference evidence="2" key="2">
    <citation type="submission" date="2020-06" db="EMBL/GenBank/DDBJ databases">
        <authorList>
            <person name="Sheffer M."/>
        </authorList>
    </citation>
    <scope>NUCLEOTIDE SEQUENCE</scope>
</reference>
<keyword evidence="3" id="KW-1185">Reference proteome</keyword>
<feature type="compositionally biased region" description="Low complexity" evidence="1">
    <location>
        <begin position="35"/>
        <end position="47"/>
    </location>
</feature>
<dbReference type="EMBL" id="JABXBU010000011">
    <property type="protein sequence ID" value="KAF8791536.1"/>
    <property type="molecule type" value="Genomic_DNA"/>
</dbReference>
<dbReference type="AlphaFoldDB" id="A0A8T0FKR3"/>
<gene>
    <name evidence="2" type="ORF">HNY73_006383</name>
</gene>
<feature type="compositionally biased region" description="Basic and acidic residues" evidence="1">
    <location>
        <begin position="99"/>
        <end position="128"/>
    </location>
</feature>
<evidence type="ECO:0000313" key="3">
    <source>
        <dbReference type="Proteomes" id="UP000807504"/>
    </source>
</evidence>
<name>A0A8T0FKR3_ARGBR</name>
<comment type="caution">
    <text evidence="2">The sequence shown here is derived from an EMBL/GenBank/DDBJ whole genome shotgun (WGS) entry which is preliminary data.</text>
</comment>
<reference evidence="2" key="1">
    <citation type="journal article" date="2020" name="bioRxiv">
        <title>Chromosome-level reference genome of the European wasp spider Argiope bruennichi: a resource for studies on range expansion and evolutionary adaptation.</title>
        <authorList>
            <person name="Sheffer M.M."/>
            <person name="Hoppe A."/>
            <person name="Krehenwinkel H."/>
            <person name="Uhl G."/>
            <person name="Kuss A.W."/>
            <person name="Jensen L."/>
            <person name="Jensen C."/>
            <person name="Gillespie R.G."/>
            <person name="Hoff K.J."/>
            <person name="Prost S."/>
        </authorList>
    </citation>
    <scope>NUCLEOTIDE SEQUENCE</scope>
</reference>
<feature type="region of interest" description="Disordered" evidence="1">
    <location>
        <begin position="1"/>
        <end position="145"/>
    </location>
</feature>
<evidence type="ECO:0000256" key="1">
    <source>
        <dbReference type="SAM" id="MobiDB-lite"/>
    </source>
</evidence>
<proteinExistence type="predicted"/>
<protein>
    <submittedName>
        <fullName evidence="2">Uncharacterized protein</fullName>
    </submittedName>
</protein>
<sequence>MIKTNNVVKKKKHEHSTRSEQNRERRRNGRERGVNSRSRGGSFFGNNTDQPTIISGSSARYESSTGRGGGNRSGTSNVKSGAAVSSGVGAYRGKREYRRSKVERGPRSDRQKERDKVKDDKKDNHGDDTSCSEVDEGKLGHLRQKDKHSEASVILALRKTLGKTTLSREELGNLIIEIEGVLSSRPLTYVFSDFQELVPLTPVDLLLGGRVSSLPPARLTIDTNLSNKKMEPILGFGI</sequence>